<dbReference type="InterPro" id="IPR027417">
    <property type="entry name" value="P-loop_NTPase"/>
</dbReference>
<dbReference type="EMBL" id="FUWM01000006">
    <property type="protein sequence ID" value="SJZ43452.1"/>
    <property type="molecule type" value="Genomic_DNA"/>
</dbReference>
<keyword evidence="2" id="KW-1185">Reference proteome</keyword>
<name>A0A1T4KLY8_9FIRM</name>
<dbReference type="STRING" id="142842.SAMN02745118_00835"/>
<protein>
    <recommendedName>
        <fullName evidence="3">Sulfotransferase family protein</fullName>
    </recommendedName>
</protein>
<dbReference type="Gene3D" id="3.40.50.300">
    <property type="entry name" value="P-loop containing nucleotide triphosphate hydrolases"/>
    <property type="match status" value="1"/>
</dbReference>
<proteinExistence type="predicted"/>
<reference evidence="2" key="1">
    <citation type="submission" date="2017-02" db="EMBL/GenBank/DDBJ databases">
        <authorList>
            <person name="Varghese N."/>
            <person name="Submissions S."/>
        </authorList>
    </citation>
    <scope>NUCLEOTIDE SEQUENCE [LARGE SCALE GENOMIC DNA]</scope>
    <source>
        <strain evidence="2">ATCC BAA-73</strain>
    </source>
</reference>
<dbReference type="OrthoDB" id="3760425at2"/>
<dbReference type="AlphaFoldDB" id="A0A1T4KLY8"/>
<gene>
    <name evidence="1" type="ORF">SAMN02745118_00835</name>
</gene>
<dbReference type="Proteomes" id="UP000190625">
    <property type="component" value="Unassembled WGS sequence"/>
</dbReference>
<evidence type="ECO:0000313" key="1">
    <source>
        <dbReference type="EMBL" id="SJZ43452.1"/>
    </source>
</evidence>
<organism evidence="1 2">
    <name type="scientific">Selenihalanaerobacter shriftii</name>
    <dbReference type="NCBI Taxonomy" id="142842"/>
    <lineage>
        <taxon>Bacteria</taxon>
        <taxon>Bacillati</taxon>
        <taxon>Bacillota</taxon>
        <taxon>Clostridia</taxon>
        <taxon>Halanaerobiales</taxon>
        <taxon>Halobacteroidaceae</taxon>
        <taxon>Selenihalanaerobacter</taxon>
    </lineage>
</organism>
<dbReference type="RefSeq" id="WP_078809325.1">
    <property type="nucleotide sequence ID" value="NZ_FUWM01000006.1"/>
</dbReference>
<dbReference type="SUPFAM" id="SSF52540">
    <property type="entry name" value="P-loop containing nucleoside triphosphate hydrolases"/>
    <property type="match status" value="1"/>
</dbReference>
<sequence length="332" mass="38913">MDVGFLHIGMPKTASTYMQNIWLKDESYSLSWKGNIKFLEQLRSAVKKGNLNKNLKVDINTDINYQEGQKLVISNEGFSSAYMNEVEFQHKIPEFIDYSSRILGQLSGTTTNLLIVVRDPISWMKSVFVQAIKQGWNGCAENFVHDQYNLLKYSLDLKFILKCYRRYFDNVLIVPFEILKDDEDRFWNIISKKFEVPFAKTRTQKINKSFDLKKVFILSKLNKMSSALLNTLEGSKEYAHNYSEEKDKLLNMYSHGNQWVPRRFVEFANKEQLDEIYNLFNISGIPKDFLSFNIPDELIEIIKSKYIEGLKDNIDSNYVSFYEQQLQDYISG</sequence>
<evidence type="ECO:0000313" key="2">
    <source>
        <dbReference type="Proteomes" id="UP000190625"/>
    </source>
</evidence>
<accession>A0A1T4KLY8</accession>
<evidence type="ECO:0008006" key="3">
    <source>
        <dbReference type="Google" id="ProtNLM"/>
    </source>
</evidence>